<evidence type="ECO:0000313" key="8">
    <source>
        <dbReference type="EMBL" id="TGY02165.1"/>
    </source>
</evidence>
<evidence type="ECO:0000256" key="1">
    <source>
        <dbReference type="ARBA" id="ARBA00004442"/>
    </source>
</evidence>
<keyword evidence="5" id="KW-0998">Cell outer membrane</keyword>
<dbReference type="Proteomes" id="UP000305751">
    <property type="component" value="Unassembled WGS sequence"/>
</dbReference>
<comment type="caution">
    <text evidence="8">The sequence shown here is derived from an EMBL/GenBank/DDBJ whole genome shotgun (WGS) entry which is preliminary data.</text>
</comment>
<accession>A0A4S2AML2</accession>
<evidence type="ECO:0000256" key="4">
    <source>
        <dbReference type="ARBA" id="ARBA00023136"/>
    </source>
</evidence>
<evidence type="ECO:0000256" key="5">
    <source>
        <dbReference type="ARBA" id="ARBA00023237"/>
    </source>
</evidence>
<keyword evidence="9" id="KW-1185">Reference proteome</keyword>
<protein>
    <submittedName>
        <fullName evidence="8">RagB/SusD family nutrient uptake outer membrane protein</fullName>
    </submittedName>
</protein>
<proteinExistence type="inferred from homology"/>
<gene>
    <name evidence="8" type="ORF">E5356_11160</name>
</gene>
<reference evidence="8 9" key="1">
    <citation type="submission" date="2019-04" db="EMBL/GenBank/DDBJ databases">
        <title>Microbes associate with the intestines of laboratory mice.</title>
        <authorList>
            <person name="Navarre W."/>
            <person name="Wong E."/>
            <person name="Huang K."/>
            <person name="Tropini C."/>
            <person name="Ng K."/>
            <person name="Yu B."/>
        </authorList>
    </citation>
    <scope>NUCLEOTIDE SEQUENCE [LARGE SCALE GENOMIC DNA]</scope>
    <source>
        <strain evidence="8 9">NM70_E10</strain>
    </source>
</reference>
<evidence type="ECO:0000313" key="9">
    <source>
        <dbReference type="Proteomes" id="UP000305751"/>
    </source>
</evidence>
<comment type="similarity">
    <text evidence="2">Belongs to the SusD family.</text>
</comment>
<keyword evidence="3" id="KW-0732">Signal</keyword>
<dbReference type="EMBL" id="SRZA01000032">
    <property type="protein sequence ID" value="TGY02165.1"/>
    <property type="molecule type" value="Genomic_DNA"/>
</dbReference>
<dbReference type="SUPFAM" id="SSF48452">
    <property type="entry name" value="TPR-like"/>
    <property type="match status" value="1"/>
</dbReference>
<feature type="domain" description="RagB/SusD" evidence="6">
    <location>
        <begin position="275"/>
        <end position="574"/>
    </location>
</feature>
<evidence type="ECO:0000256" key="2">
    <source>
        <dbReference type="ARBA" id="ARBA00006275"/>
    </source>
</evidence>
<dbReference type="Gene3D" id="1.25.40.390">
    <property type="match status" value="1"/>
</dbReference>
<evidence type="ECO:0000259" key="7">
    <source>
        <dbReference type="Pfam" id="PF14322"/>
    </source>
</evidence>
<dbReference type="InterPro" id="IPR011990">
    <property type="entry name" value="TPR-like_helical_dom_sf"/>
</dbReference>
<dbReference type="InterPro" id="IPR033985">
    <property type="entry name" value="SusD-like_N"/>
</dbReference>
<dbReference type="RefSeq" id="WP_136014361.1">
    <property type="nucleotide sequence ID" value="NZ_CAJTBC010000001.1"/>
</dbReference>
<keyword evidence="4" id="KW-0472">Membrane</keyword>
<dbReference type="GO" id="GO:0009279">
    <property type="term" value="C:cell outer membrane"/>
    <property type="evidence" value="ECO:0007669"/>
    <property type="project" value="UniProtKB-SubCell"/>
</dbReference>
<organism evidence="8 9">
    <name type="scientific">Bacteroides acidifaciens</name>
    <dbReference type="NCBI Taxonomy" id="85831"/>
    <lineage>
        <taxon>Bacteria</taxon>
        <taxon>Pseudomonadati</taxon>
        <taxon>Bacteroidota</taxon>
        <taxon>Bacteroidia</taxon>
        <taxon>Bacteroidales</taxon>
        <taxon>Bacteroidaceae</taxon>
        <taxon>Bacteroides</taxon>
    </lineage>
</organism>
<sequence length="576" mass="64938">MKKLTIIALGLLTFTMQGCDFLDRDAEDIIESGKFFENAQANALEQYCNDFYPKLFYGHGAPNGYNSMLETEWDCDNIYPWNKNNVSFGHHVAPNNASGSDWSWSNIRACNEFLMNYTKSPVADNVKQRYAGEILFFKCLDYFNKVITYGDVPWYETALTTSDTEELYKGRDSRTVVMKHVLDDINQAIQWLPKKTVVYRVSRDAALALKARMCLFEGTYRRYHGIEGDTEFLQAAYDAAGELMKEEYGYSLYEGTSKATAYHELFVQENYNNNPEVILSKEYDPSLNKGNNVSRQIRKGENNQLMGMSRDCANDYLKIDGTPFDPTSATIASEELENRDPRLLQTIATPYDGPYTYYLGGERSAISNLIAGATHSSTGYAIAKFYTDNDYVEAHGKGTTDAILFRFGEILLIRAEAGAELGKDPELDKTVNALRRRVGFNVALTSSPANDPLLAAKHPNVNGNNANLIREIRRERRVELFGEGLRRDDLMRWKCGQRLVAPRAGMPLYTDVYSAADIATLKDEAGVFGDNTLDVYGNRNIAPAVFDEEKHYLFSLPLNEIALNPNLKPNNPGWGE</sequence>
<dbReference type="AlphaFoldDB" id="A0A4S2AML2"/>
<dbReference type="Pfam" id="PF07980">
    <property type="entry name" value="SusD_RagB"/>
    <property type="match status" value="1"/>
</dbReference>
<evidence type="ECO:0000259" key="6">
    <source>
        <dbReference type="Pfam" id="PF07980"/>
    </source>
</evidence>
<dbReference type="Pfam" id="PF14322">
    <property type="entry name" value="SusD-like_3"/>
    <property type="match status" value="1"/>
</dbReference>
<dbReference type="PROSITE" id="PS51257">
    <property type="entry name" value="PROKAR_LIPOPROTEIN"/>
    <property type="match status" value="1"/>
</dbReference>
<dbReference type="InterPro" id="IPR012944">
    <property type="entry name" value="SusD_RagB_dom"/>
</dbReference>
<feature type="domain" description="SusD-like N-terminal" evidence="7">
    <location>
        <begin position="65"/>
        <end position="215"/>
    </location>
</feature>
<comment type="subcellular location">
    <subcellularLocation>
        <location evidence="1">Cell outer membrane</location>
    </subcellularLocation>
</comment>
<name>A0A4S2AML2_9BACE</name>
<evidence type="ECO:0000256" key="3">
    <source>
        <dbReference type="ARBA" id="ARBA00022729"/>
    </source>
</evidence>